<dbReference type="InterPro" id="IPR000834">
    <property type="entry name" value="Peptidase_M14"/>
</dbReference>
<feature type="active site" description="Proton donor/acceptor" evidence="12">
    <location>
        <position position="389"/>
    </location>
</feature>
<dbReference type="RefSeq" id="WP_188769736.1">
    <property type="nucleotide sequence ID" value="NZ_BMKK01000012.1"/>
</dbReference>
<dbReference type="Pfam" id="PF00041">
    <property type="entry name" value="fn3"/>
    <property type="match status" value="1"/>
</dbReference>
<dbReference type="CDD" id="cd00063">
    <property type="entry name" value="FN3"/>
    <property type="match status" value="2"/>
</dbReference>
<dbReference type="InterPro" id="IPR003961">
    <property type="entry name" value="FN3_dom"/>
</dbReference>
<keyword evidence="4" id="KW-0645">Protease</keyword>
<dbReference type="GO" id="GO:0005615">
    <property type="term" value="C:extracellular space"/>
    <property type="evidence" value="ECO:0007669"/>
    <property type="project" value="TreeGrafter"/>
</dbReference>
<keyword evidence="5" id="KW-0479">Metal-binding</keyword>
<evidence type="ECO:0000256" key="9">
    <source>
        <dbReference type="ARBA" id="ARBA00023049"/>
    </source>
</evidence>
<comment type="caution">
    <text evidence="15">The sequence shown here is derived from an EMBL/GenBank/DDBJ whole genome shotgun (WGS) entry which is preliminary data.</text>
</comment>
<dbReference type="PANTHER" id="PTHR11705:SF143">
    <property type="entry name" value="SLL0236 PROTEIN"/>
    <property type="match status" value="1"/>
</dbReference>
<dbReference type="Gene3D" id="3.40.630.10">
    <property type="entry name" value="Zn peptidases"/>
    <property type="match status" value="1"/>
</dbReference>
<dbReference type="PROSITE" id="PS50853">
    <property type="entry name" value="FN3"/>
    <property type="match status" value="2"/>
</dbReference>
<keyword evidence="6" id="KW-0732">Signal</keyword>
<dbReference type="InterPro" id="IPR013783">
    <property type="entry name" value="Ig-like_fold"/>
</dbReference>
<dbReference type="InterPro" id="IPR036116">
    <property type="entry name" value="FN3_sf"/>
</dbReference>
<feature type="domain" description="Fibronectin type-III" evidence="13">
    <location>
        <begin position="528"/>
        <end position="611"/>
    </location>
</feature>
<feature type="domain" description="Peptidase M14" evidence="14">
    <location>
        <begin position="122"/>
        <end position="422"/>
    </location>
</feature>
<evidence type="ECO:0000259" key="13">
    <source>
        <dbReference type="PROSITE" id="PS50853"/>
    </source>
</evidence>
<evidence type="ECO:0000256" key="5">
    <source>
        <dbReference type="ARBA" id="ARBA00022723"/>
    </source>
</evidence>
<dbReference type="Pfam" id="PF00246">
    <property type="entry name" value="Peptidase_M14"/>
    <property type="match status" value="1"/>
</dbReference>
<dbReference type="AlphaFoldDB" id="A0A916Z4N2"/>
<evidence type="ECO:0000256" key="3">
    <source>
        <dbReference type="ARBA" id="ARBA00022645"/>
    </source>
</evidence>
<dbReference type="GO" id="GO:0008270">
    <property type="term" value="F:zinc ion binding"/>
    <property type="evidence" value="ECO:0007669"/>
    <property type="project" value="InterPro"/>
</dbReference>
<feature type="domain" description="Fibronectin type-III" evidence="13">
    <location>
        <begin position="612"/>
        <end position="698"/>
    </location>
</feature>
<comment type="similarity">
    <text evidence="2 12">Belongs to the peptidase M14 family.</text>
</comment>
<dbReference type="SMART" id="SM00631">
    <property type="entry name" value="Zn_pept"/>
    <property type="match status" value="1"/>
</dbReference>
<dbReference type="Pfam" id="PF18962">
    <property type="entry name" value="Por_Secre_tail"/>
    <property type="match status" value="1"/>
</dbReference>
<evidence type="ECO:0000256" key="4">
    <source>
        <dbReference type="ARBA" id="ARBA00022670"/>
    </source>
</evidence>
<evidence type="ECO:0000313" key="15">
    <source>
        <dbReference type="EMBL" id="GGD76244.1"/>
    </source>
</evidence>
<dbReference type="InterPro" id="IPR041437">
    <property type="entry name" value="GH115_C"/>
</dbReference>
<evidence type="ECO:0000259" key="14">
    <source>
        <dbReference type="PROSITE" id="PS52035"/>
    </source>
</evidence>
<dbReference type="GO" id="GO:0006508">
    <property type="term" value="P:proteolysis"/>
    <property type="evidence" value="ECO:0007669"/>
    <property type="project" value="UniProtKB-KW"/>
</dbReference>
<evidence type="ECO:0000256" key="2">
    <source>
        <dbReference type="ARBA" id="ARBA00005988"/>
    </source>
</evidence>
<dbReference type="FunFam" id="3.40.630.10:FF:000084">
    <property type="entry name" value="Carboxypeptidase B2"/>
    <property type="match status" value="1"/>
</dbReference>
<gene>
    <name evidence="15" type="ORF">GCM10011514_45310</name>
</gene>
<reference evidence="15" key="2">
    <citation type="submission" date="2020-09" db="EMBL/GenBank/DDBJ databases">
        <authorList>
            <person name="Sun Q."/>
            <person name="Zhou Y."/>
        </authorList>
    </citation>
    <scope>NUCLEOTIDE SEQUENCE</scope>
    <source>
        <strain evidence="15">CGMCC 1.15958</strain>
    </source>
</reference>
<evidence type="ECO:0000256" key="1">
    <source>
        <dbReference type="ARBA" id="ARBA00001947"/>
    </source>
</evidence>
<dbReference type="PRINTS" id="PR00765">
    <property type="entry name" value="CRBOXYPTASEA"/>
</dbReference>
<reference evidence="15" key="1">
    <citation type="journal article" date="2014" name="Int. J. Syst. Evol. Microbiol.">
        <title>Complete genome sequence of Corynebacterium casei LMG S-19264T (=DSM 44701T), isolated from a smear-ripened cheese.</title>
        <authorList>
            <consortium name="US DOE Joint Genome Institute (JGI-PGF)"/>
            <person name="Walter F."/>
            <person name="Albersmeier A."/>
            <person name="Kalinowski J."/>
            <person name="Ruckert C."/>
        </authorList>
    </citation>
    <scope>NUCLEOTIDE SEQUENCE</scope>
    <source>
        <strain evidence="15">CGMCC 1.15958</strain>
    </source>
</reference>
<organism evidence="15 16">
    <name type="scientific">Emticicia aquatilis</name>
    <dbReference type="NCBI Taxonomy" id="1537369"/>
    <lineage>
        <taxon>Bacteria</taxon>
        <taxon>Pseudomonadati</taxon>
        <taxon>Bacteroidota</taxon>
        <taxon>Cytophagia</taxon>
        <taxon>Cytophagales</taxon>
        <taxon>Leadbetterellaceae</taxon>
        <taxon>Emticicia</taxon>
    </lineage>
</organism>
<dbReference type="PANTHER" id="PTHR11705">
    <property type="entry name" value="PROTEASE FAMILY M14 CARBOXYPEPTIDASE A,B"/>
    <property type="match status" value="1"/>
</dbReference>
<dbReference type="SMART" id="SM00060">
    <property type="entry name" value="FN3"/>
    <property type="match status" value="2"/>
</dbReference>
<dbReference type="Gene3D" id="2.60.120.1620">
    <property type="match status" value="1"/>
</dbReference>
<accession>A0A916Z4N2</accession>
<evidence type="ECO:0000256" key="8">
    <source>
        <dbReference type="ARBA" id="ARBA00022833"/>
    </source>
</evidence>
<keyword evidence="9" id="KW-0482">Metalloprotease</keyword>
<dbReference type="InterPro" id="IPR033810">
    <property type="entry name" value="Carboxypeptidase_T"/>
</dbReference>
<dbReference type="SUPFAM" id="SSF53187">
    <property type="entry name" value="Zn-dependent exopeptidases"/>
    <property type="match status" value="1"/>
</dbReference>
<evidence type="ECO:0000256" key="12">
    <source>
        <dbReference type="PROSITE-ProRule" id="PRU01379"/>
    </source>
</evidence>
<evidence type="ECO:0000256" key="6">
    <source>
        <dbReference type="ARBA" id="ARBA00022729"/>
    </source>
</evidence>
<dbReference type="GO" id="GO:0004181">
    <property type="term" value="F:metallocarboxypeptidase activity"/>
    <property type="evidence" value="ECO:0007669"/>
    <property type="project" value="InterPro"/>
</dbReference>
<comment type="cofactor">
    <cofactor evidence="1">
        <name>Zn(2+)</name>
        <dbReference type="ChEBI" id="CHEBI:29105"/>
    </cofactor>
</comment>
<dbReference type="CDD" id="cd03859">
    <property type="entry name" value="M14_CPT"/>
    <property type="match status" value="1"/>
</dbReference>
<dbReference type="Gene3D" id="2.60.40.10">
    <property type="entry name" value="Immunoglobulins"/>
    <property type="match status" value="2"/>
</dbReference>
<sequence>MKKTLLLKVILGLLTLCYFDTNAQRLKYHRIEAELEPAKLEYLLNNGLEIDHYGYEDKLHFTAEVSDHDIALFRKNKIEFKYLIKDLEKSYQKINAEIDRKNAKAKVDVATPSNFTLGSYAGFYTLQEMTNILDQMRALYPNLISVKSSIGNSVEGRPMYMVKISDNPDQDENEPEICLNAVHHAREPMSLSQLIFLMWHLLENYNTDKEIKTLLNSSEIYIIPCVNPDGYVYNYTTNPNGGGMWRKNRKNNGNGTYGVDLNRNYGYKWGLDNVGSSGTTSSETYRGTAGFSEIETTNMRNFYNQRSIVSTFSFHSYGNYCIHPNEWEKTNTNPEKALFQQMGAYFTAENGFKYGNVWETLAYLSNGGAGDWLYHEQTTKGKIYGFTPEIGTSTDGFWPASSRILPLCNATIEMNKKLLRVSTYYAKATPSTTSFSSLTASVGYQFQNFSVKPATYTVSLAPVSPQITSVGSPKTYSNLTMLQTQADGIGFTIDSSTALGSTLKFLLTVDNGLSAQTDTVSLIYDCGVPTNLISSNISSTSATLAWTGISNVNNYFVSYKTTSATTWGAEIPVTGTTLNVSGLAGFTDYNWRVRSSCGGFSATGSFKTQCGTPTSLTTSALSSTGATLAWGAVSSATSYDIQYRPVGSTTWTSATATTGSLAITGLGAFAAHEFQVRATCSTSTGVYSPSANFSTYCPGATAPSATCTPAKCFNETGGLVSVEAENFNTKVTGTGSAASRTWTTLSVSTASGGICMTTSGTGVSTGTALNGPRMDYPIYFNTSGTYYIWVRMAAGTQTTNDDSFHVGVDGVGRTNTMTTTGNYNNGSTSWTWVGSINSVRISVNIPTTGYHTLNVWMREDGTRIDKIIMSNSATFTPTGTGNAQSASCNTPVVAQARATNEATGEVKFSEELTEEINATAYPNPFTNELIIDLKKSKTTGMNLRLLDMNGRELHQQTLTESEREVILNPANLPAGNYLIDMRRGNKKKVLRVNKN</sequence>
<name>A0A916Z4N2_9BACT</name>
<dbReference type="EC" id="3.4.17.18" evidence="11"/>
<dbReference type="NCBIfam" id="TIGR04183">
    <property type="entry name" value="Por_Secre_tail"/>
    <property type="match status" value="1"/>
</dbReference>
<proteinExistence type="inferred from homology"/>
<keyword evidence="16" id="KW-1185">Reference proteome</keyword>
<evidence type="ECO:0000256" key="10">
    <source>
        <dbReference type="ARBA" id="ARBA00050859"/>
    </source>
</evidence>
<evidence type="ECO:0000256" key="7">
    <source>
        <dbReference type="ARBA" id="ARBA00022801"/>
    </source>
</evidence>
<dbReference type="Proteomes" id="UP000609064">
    <property type="component" value="Unassembled WGS sequence"/>
</dbReference>
<keyword evidence="3" id="KW-0121">Carboxypeptidase</keyword>
<dbReference type="Pfam" id="PF17829">
    <property type="entry name" value="GH115_C"/>
    <property type="match status" value="1"/>
</dbReference>
<protein>
    <recommendedName>
        <fullName evidence="11">carboxypeptidase T</fullName>
        <ecNumber evidence="11">3.4.17.18</ecNumber>
    </recommendedName>
</protein>
<keyword evidence="7" id="KW-0378">Hydrolase</keyword>
<dbReference type="InterPro" id="IPR026444">
    <property type="entry name" value="Secre_tail"/>
</dbReference>
<evidence type="ECO:0000313" key="16">
    <source>
        <dbReference type="Proteomes" id="UP000609064"/>
    </source>
</evidence>
<dbReference type="SUPFAM" id="SSF49265">
    <property type="entry name" value="Fibronectin type III"/>
    <property type="match status" value="1"/>
</dbReference>
<comment type="catalytic activity">
    <reaction evidence="10">
        <text>Releases a C-terminal residue, which may be hydrophobic or positively charged.</text>
        <dbReference type="EC" id="3.4.17.18"/>
    </reaction>
</comment>
<dbReference type="EMBL" id="BMKK01000012">
    <property type="protein sequence ID" value="GGD76244.1"/>
    <property type="molecule type" value="Genomic_DNA"/>
</dbReference>
<dbReference type="PROSITE" id="PS52035">
    <property type="entry name" value="PEPTIDASE_M14"/>
    <property type="match status" value="1"/>
</dbReference>
<keyword evidence="8" id="KW-0862">Zinc</keyword>
<evidence type="ECO:0000256" key="11">
    <source>
        <dbReference type="ARBA" id="ARBA00066554"/>
    </source>
</evidence>